<dbReference type="InterPro" id="IPR006553">
    <property type="entry name" value="Leu-rich_rpt_Cys-con_subtyp"/>
</dbReference>
<dbReference type="OrthoDB" id="2095648at2759"/>
<dbReference type="EnsemblMetazoa" id="XM_028281219.2">
    <property type="protein sequence ID" value="XP_028137020.1"/>
    <property type="gene ID" value="LOC114331608"/>
</dbReference>
<feature type="domain" description="F-box" evidence="2">
    <location>
        <begin position="131"/>
        <end position="177"/>
    </location>
</feature>
<evidence type="ECO:0000259" key="2">
    <source>
        <dbReference type="PROSITE" id="PS50181"/>
    </source>
</evidence>
<dbReference type="GO" id="GO:0016301">
    <property type="term" value="F:kinase activity"/>
    <property type="evidence" value="ECO:0007669"/>
    <property type="project" value="UniProtKB-KW"/>
</dbReference>
<name>A0A6P7FWN1_DIAVI</name>
<dbReference type="KEGG" id="dvv:114331608"/>
<evidence type="ECO:0000256" key="1">
    <source>
        <dbReference type="ARBA" id="ARBA00022786"/>
    </source>
</evidence>
<evidence type="ECO:0000313" key="3">
    <source>
        <dbReference type="EnsemblMetazoa" id="XP_028137020.1"/>
    </source>
</evidence>
<dbReference type="InterPro" id="IPR001810">
    <property type="entry name" value="F-box_dom"/>
</dbReference>
<proteinExistence type="predicted"/>
<dbReference type="Gene3D" id="3.80.10.10">
    <property type="entry name" value="Ribonuclease Inhibitor"/>
    <property type="match status" value="1"/>
</dbReference>
<dbReference type="SMART" id="SM00367">
    <property type="entry name" value="LRR_CC"/>
    <property type="match status" value="5"/>
</dbReference>
<dbReference type="InParanoid" id="A0A6P7FWN1"/>
<reference evidence="5" key="1">
    <citation type="submission" date="2025-04" db="UniProtKB">
        <authorList>
            <consortium name="RefSeq"/>
        </authorList>
    </citation>
    <scope>IDENTIFICATION</scope>
    <source>
        <tissue evidence="5">Whole insect</tissue>
    </source>
</reference>
<keyword evidence="5" id="KW-0418">Kinase</keyword>
<gene>
    <name evidence="5" type="primary">LOC114331608</name>
</gene>
<dbReference type="SUPFAM" id="SSF81383">
    <property type="entry name" value="F-box domain"/>
    <property type="match status" value="1"/>
</dbReference>
<sequence length="460" mass="52505">MSSILQPVDVNVDLSPVRKRARYDDQIDEFSKHGRWSFHKNEVVLHETFDHGVGRLDCDTEEIYTDDDTIFNRNIPGSIDISCASMTPNTREKQLSLLESTLPKESLDKLTLGEWDNVLCEKIVIKPTDKTNHFDLLADEIILNILRWLPKMCLPDIALVCKRFSRLIQDESLWTRMDVSNKNLSPGRFGKILSNQVIILRASAAAIHSPILVPNIKAALPDFTARLLYLDLGMSYITCESLVIIFNKCRRLKKLNLEHVEVNDDVLIALSANKDIEVLNLSMSLGIEEDGLKYLLTNCRKIRELNIAWTDLSHSCVKYISKNLPSSMDRLNFSGCKRNLTDQNVTDIVMCCPRLRELDLSDCTSITGHSVKQFLQLDELNFLALSRCYQITYTALFHLKKLHTLSYLDIHGGYNALDELKAIQETLGAKVQINKFKFSSVARPTVGMRRSSIWNMRVRD</sequence>
<dbReference type="InterPro" id="IPR032675">
    <property type="entry name" value="LRR_dom_sf"/>
</dbReference>
<keyword evidence="4" id="KW-1185">Reference proteome</keyword>
<protein>
    <submittedName>
        <fullName evidence="5">S-phase kinase-associated protein 2</fullName>
    </submittedName>
</protein>
<dbReference type="PROSITE" id="PS50181">
    <property type="entry name" value="FBOX"/>
    <property type="match status" value="1"/>
</dbReference>
<dbReference type="FunCoup" id="A0A6P7FWN1">
    <property type="interactions" value="779"/>
</dbReference>
<dbReference type="GeneID" id="114331608"/>
<dbReference type="PANTHER" id="PTHR13318">
    <property type="entry name" value="PARTNER OF PAIRED, ISOFORM B-RELATED"/>
    <property type="match status" value="1"/>
</dbReference>
<keyword evidence="1" id="KW-0833">Ubl conjugation pathway</keyword>
<dbReference type="SUPFAM" id="SSF52047">
    <property type="entry name" value="RNI-like"/>
    <property type="match status" value="1"/>
</dbReference>
<dbReference type="GO" id="GO:0019005">
    <property type="term" value="C:SCF ubiquitin ligase complex"/>
    <property type="evidence" value="ECO:0007669"/>
    <property type="project" value="TreeGrafter"/>
</dbReference>
<accession>A0A6P7FWN1</accession>
<evidence type="ECO:0000313" key="5">
    <source>
        <dbReference type="RefSeq" id="XP_028137020.1"/>
    </source>
</evidence>
<dbReference type="CTD" id="6502"/>
<keyword evidence="5" id="KW-0808">Transferase</keyword>
<organism evidence="5">
    <name type="scientific">Diabrotica virgifera virgifera</name>
    <name type="common">western corn rootworm</name>
    <dbReference type="NCBI Taxonomy" id="50390"/>
    <lineage>
        <taxon>Eukaryota</taxon>
        <taxon>Metazoa</taxon>
        <taxon>Ecdysozoa</taxon>
        <taxon>Arthropoda</taxon>
        <taxon>Hexapoda</taxon>
        <taxon>Insecta</taxon>
        <taxon>Pterygota</taxon>
        <taxon>Neoptera</taxon>
        <taxon>Endopterygota</taxon>
        <taxon>Coleoptera</taxon>
        <taxon>Polyphaga</taxon>
        <taxon>Cucujiformia</taxon>
        <taxon>Chrysomeloidea</taxon>
        <taxon>Chrysomelidae</taxon>
        <taxon>Galerucinae</taxon>
        <taxon>Diabroticina</taxon>
        <taxon>Diabroticites</taxon>
        <taxon>Diabrotica</taxon>
    </lineage>
</organism>
<dbReference type="SMART" id="SM00256">
    <property type="entry name" value="FBOX"/>
    <property type="match status" value="1"/>
</dbReference>
<dbReference type="RefSeq" id="XP_028137020.1">
    <property type="nucleotide sequence ID" value="XM_028281219.1"/>
</dbReference>
<dbReference type="Proteomes" id="UP001652700">
    <property type="component" value="Unplaced"/>
</dbReference>
<reference evidence="3" key="2">
    <citation type="submission" date="2025-05" db="UniProtKB">
        <authorList>
            <consortium name="EnsemblMetazoa"/>
        </authorList>
    </citation>
    <scope>IDENTIFICATION</scope>
</reference>
<dbReference type="GO" id="GO:0031146">
    <property type="term" value="P:SCF-dependent proteasomal ubiquitin-dependent protein catabolic process"/>
    <property type="evidence" value="ECO:0007669"/>
    <property type="project" value="TreeGrafter"/>
</dbReference>
<dbReference type="InterPro" id="IPR036047">
    <property type="entry name" value="F-box-like_dom_sf"/>
</dbReference>
<dbReference type="AlphaFoldDB" id="A0A6P7FWN1"/>
<dbReference type="Pfam" id="PF12937">
    <property type="entry name" value="F-box-like"/>
    <property type="match status" value="1"/>
</dbReference>
<evidence type="ECO:0000313" key="4">
    <source>
        <dbReference type="Proteomes" id="UP001652700"/>
    </source>
</evidence>